<dbReference type="PANTHER" id="PTHR10938">
    <property type="entry name" value="TRANSLATION INITIATION FACTOR IF-3"/>
    <property type="match status" value="1"/>
</dbReference>
<dbReference type="GO" id="GO:0005739">
    <property type="term" value="C:mitochondrion"/>
    <property type="evidence" value="ECO:0007669"/>
    <property type="project" value="TreeGrafter"/>
</dbReference>
<keyword evidence="2" id="KW-0396">Initiation factor</keyword>
<dbReference type="Proteomes" id="UP000077266">
    <property type="component" value="Unassembled WGS sequence"/>
</dbReference>
<dbReference type="GO" id="GO:0032790">
    <property type="term" value="P:ribosome disassembly"/>
    <property type="evidence" value="ECO:0007669"/>
    <property type="project" value="TreeGrafter"/>
</dbReference>
<protein>
    <recommendedName>
        <fullName evidence="6">Translation initiation factor 3 N-terminal domain-containing protein</fullName>
    </recommendedName>
</protein>
<dbReference type="EMBL" id="KV426180">
    <property type="protein sequence ID" value="KZV85663.1"/>
    <property type="molecule type" value="Genomic_DNA"/>
</dbReference>
<dbReference type="GO" id="GO:0070124">
    <property type="term" value="P:mitochondrial translational initiation"/>
    <property type="evidence" value="ECO:0007669"/>
    <property type="project" value="TreeGrafter"/>
</dbReference>
<proteinExistence type="inferred from homology"/>
<name>A0A165DYH6_EXIGL</name>
<comment type="similarity">
    <text evidence="1">Belongs to the IF-3 family.</text>
</comment>
<dbReference type="OrthoDB" id="21573at2759"/>
<evidence type="ECO:0000256" key="3">
    <source>
        <dbReference type="ARBA" id="ARBA00022917"/>
    </source>
</evidence>
<evidence type="ECO:0000313" key="5">
    <source>
        <dbReference type="Proteomes" id="UP000077266"/>
    </source>
</evidence>
<dbReference type="InParanoid" id="A0A165DYH6"/>
<dbReference type="PANTHER" id="PTHR10938:SF0">
    <property type="entry name" value="TRANSLATION INITIATION FACTOR IF-3, MITOCHONDRIAL"/>
    <property type="match status" value="1"/>
</dbReference>
<dbReference type="GO" id="GO:0043022">
    <property type="term" value="F:ribosome binding"/>
    <property type="evidence" value="ECO:0007669"/>
    <property type="project" value="TreeGrafter"/>
</dbReference>
<gene>
    <name evidence="4" type="ORF">EXIGLDRAFT_725589</name>
</gene>
<sequence length="224" mass="25743">MSLLTRSLAFASLYASGRAVLRARPPALPHLVPAPALPSSRRWVSLKERERDKERELPRNEDIPFTDVQIRDPETGRLGNFEPLADLLNRINKKETMVQLAVRDKPIVVLVDRRESHDRKKAAREKEKAQLMGKRKTIRFTWGISSGDLDHKMKQAIQALEKRSPVDIVMLYKKKQEVDREARAAMERNIKQQLSDLAIFRKSENTPNQFSLEFDVNPAALKAK</sequence>
<dbReference type="InterPro" id="IPR001288">
    <property type="entry name" value="Translation_initiation_fac_3"/>
</dbReference>
<evidence type="ECO:0008006" key="6">
    <source>
        <dbReference type="Google" id="ProtNLM"/>
    </source>
</evidence>
<dbReference type="AlphaFoldDB" id="A0A165DYH6"/>
<dbReference type="STRING" id="1314781.A0A165DYH6"/>
<dbReference type="InterPro" id="IPR036788">
    <property type="entry name" value="T_IF-3_C_sf"/>
</dbReference>
<evidence type="ECO:0000313" key="4">
    <source>
        <dbReference type="EMBL" id="KZV85663.1"/>
    </source>
</evidence>
<organism evidence="4 5">
    <name type="scientific">Exidia glandulosa HHB12029</name>
    <dbReference type="NCBI Taxonomy" id="1314781"/>
    <lineage>
        <taxon>Eukaryota</taxon>
        <taxon>Fungi</taxon>
        <taxon>Dikarya</taxon>
        <taxon>Basidiomycota</taxon>
        <taxon>Agaricomycotina</taxon>
        <taxon>Agaricomycetes</taxon>
        <taxon>Auriculariales</taxon>
        <taxon>Exidiaceae</taxon>
        <taxon>Exidia</taxon>
    </lineage>
</organism>
<keyword evidence="5" id="KW-1185">Reference proteome</keyword>
<evidence type="ECO:0000256" key="1">
    <source>
        <dbReference type="ARBA" id="ARBA00005439"/>
    </source>
</evidence>
<accession>A0A165DYH6</accession>
<dbReference type="SUPFAM" id="SSF55200">
    <property type="entry name" value="Translation initiation factor IF3, C-terminal domain"/>
    <property type="match status" value="1"/>
</dbReference>
<evidence type="ECO:0000256" key="2">
    <source>
        <dbReference type="ARBA" id="ARBA00022540"/>
    </source>
</evidence>
<dbReference type="Gene3D" id="3.30.110.10">
    <property type="entry name" value="Translation initiation factor 3 (IF-3), C-terminal domain"/>
    <property type="match status" value="1"/>
</dbReference>
<dbReference type="GO" id="GO:0003743">
    <property type="term" value="F:translation initiation factor activity"/>
    <property type="evidence" value="ECO:0007669"/>
    <property type="project" value="UniProtKB-KW"/>
</dbReference>
<keyword evidence="3" id="KW-0648">Protein biosynthesis</keyword>
<reference evidence="4 5" key="1">
    <citation type="journal article" date="2016" name="Mol. Biol. Evol.">
        <title>Comparative Genomics of Early-Diverging Mushroom-Forming Fungi Provides Insights into the Origins of Lignocellulose Decay Capabilities.</title>
        <authorList>
            <person name="Nagy L.G."/>
            <person name="Riley R."/>
            <person name="Tritt A."/>
            <person name="Adam C."/>
            <person name="Daum C."/>
            <person name="Floudas D."/>
            <person name="Sun H."/>
            <person name="Yadav J.S."/>
            <person name="Pangilinan J."/>
            <person name="Larsson K.H."/>
            <person name="Matsuura K."/>
            <person name="Barry K."/>
            <person name="Labutti K."/>
            <person name="Kuo R."/>
            <person name="Ohm R.A."/>
            <person name="Bhattacharya S.S."/>
            <person name="Shirouzu T."/>
            <person name="Yoshinaga Y."/>
            <person name="Martin F.M."/>
            <person name="Grigoriev I.V."/>
            <person name="Hibbett D.S."/>
        </authorList>
    </citation>
    <scope>NUCLEOTIDE SEQUENCE [LARGE SCALE GENOMIC DNA]</scope>
    <source>
        <strain evidence="4 5">HHB12029</strain>
    </source>
</reference>